<dbReference type="GO" id="GO:0005737">
    <property type="term" value="C:cytoplasm"/>
    <property type="evidence" value="ECO:0007669"/>
    <property type="project" value="TreeGrafter"/>
</dbReference>
<feature type="domain" description="Serine/threonine specific protein phosphatases" evidence="1">
    <location>
        <begin position="13"/>
        <end position="285"/>
    </location>
</feature>
<reference evidence="2" key="2">
    <citation type="submission" date="2022-06" db="UniProtKB">
        <authorList>
            <consortium name="EnsemblMetazoa"/>
        </authorList>
    </citation>
    <scope>IDENTIFICATION</scope>
    <source>
        <strain evidence="2">DF5081</strain>
    </source>
</reference>
<evidence type="ECO:0000313" key="2">
    <source>
        <dbReference type="EnsemblMetazoa" id="CJA02815a.1"/>
    </source>
</evidence>
<dbReference type="InterPro" id="IPR004843">
    <property type="entry name" value="Calcineurin-like_PHP"/>
</dbReference>
<protein>
    <submittedName>
        <fullName evidence="2">SER_THR_PHOSPHATASE domain-containing protein</fullName>
    </submittedName>
</protein>
<accession>A0A8R1DIE7</accession>
<dbReference type="InterPro" id="IPR006186">
    <property type="entry name" value="Ser/Thr-sp_prot-phosphatase"/>
</dbReference>
<sequence>MRTYRTDGPRCQVNPDVILKLLERSKEVLKNDAMVVRVTNPAIIFGPIYGEGDSLITLMSQAKLFPPNVTYVMLGGYVGHGFAQLECLFFLLCLKILYPDKVVLLKGHHEESISLEMLKVKEWLFARNISQEAHLEEILLEMKRTCSMMSACALLDENRVLCIPGGPGPVLRERGLAQLEKLKKGFQSVPDKKLVMEAAWSVLILNEAQKDMHGMPVFTPQQATEFCKNNNLKCIVRGRQIVDDGYLNKPKEVITLISAVAYLDNFRNYAAVLCVEHAKVSFVKY</sequence>
<name>A0A8R1DIE7_CAEJA</name>
<dbReference type="PANTHER" id="PTHR11668:SF4">
    <property type="entry name" value="SERINE_THREONINE SPECIFIC PROTEIN PHOSPHATASES DOMAIN-CONTAINING PROTEIN"/>
    <property type="match status" value="1"/>
</dbReference>
<dbReference type="Pfam" id="PF00149">
    <property type="entry name" value="Metallophos"/>
    <property type="match status" value="1"/>
</dbReference>
<dbReference type="InterPro" id="IPR050341">
    <property type="entry name" value="PP1_catalytic_subunit"/>
</dbReference>
<evidence type="ECO:0000259" key="1">
    <source>
        <dbReference type="SMART" id="SM00156"/>
    </source>
</evidence>
<reference evidence="3" key="1">
    <citation type="submission" date="2010-08" db="EMBL/GenBank/DDBJ databases">
        <authorList>
            <consortium name="Caenorhabditis japonica Sequencing Consortium"/>
            <person name="Wilson R.K."/>
        </authorList>
    </citation>
    <scope>NUCLEOTIDE SEQUENCE [LARGE SCALE GENOMIC DNA]</scope>
    <source>
        <strain evidence="3">DF5081</strain>
    </source>
</reference>
<dbReference type="InterPro" id="IPR029052">
    <property type="entry name" value="Metallo-depent_PP-like"/>
</dbReference>
<dbReference type="SUPFAM" id="SSF56300">
    <property type="entry name" value="Metallo-dependent phosphatases"/>
    <property type="match status" value="1"/>
</dbReference>
<proteinExistence type="predicted"/>
<dbReference type="EnsemblMetazoa" id="CJA02815a.1">
    <property type="protein sequence ID" value="CJA02815a.1"/>
    <property type="gene ID" value="WBGene00122019"/>
</dbReference>
<evidence type="ECO:0000313" key="3">
    <source>
        <dbReference type="Proteomes" id="UP000005237"/>
    </source>
</evidence>
<dbReference type="PRINTS" id="PR00114">
    <property type="entry name" value="STPHPHTASE"/>
</dbReference>
<dbReference type="Gene3D" id="3.60.21.10">
    <property type="match status" value="1"/>
</dbReference>
<dbReference type="SMART" id="SM00156">
    <property type="entry name" value="PP2Ac"/>
    <property type="match status" value="1"/>
</dbReference>
<dbReference type="PANTHER" id="PTHR11668">
    <property type="entry name" value="SERINE/THREONINE PROTEIN PHOSPHATASE"/>
    <property type="match status" value="1"/>
</dbReference>
<dbReference type="AlphaFoldDB" id="A0A8R1DIE7"/>
<organism evidence="2 3">
    <name type="scientific">Caenorhabditis japonica</name>
    <dbReference type="NCBI Taxonomy" id="281687"/>
    <lineage>
        <taxon>Eukaryota</taxon>
        <taxon>Metazoa</taxon>
        <taxon>Ecdysozoa</taxon>
        <taxon>Nematoda</taxon>
        <taxon>Chromadorea</taxon>
        <taxon>Rhabditida</taxon>
        <taxon>Rhabditina</taxon>
        <taxon>Rhabditomorpha</taxon>
        <taxon>Rhabditoidea</taxon>
        <taxon>Rhabditidae</taxon>
        <taxon>Peloderinae</taxon>
        <taxon>Caenorhabditis</taxon>
    </lineage>
</organism>
<dbReference type="GO" id="GO:0005634">
    <property type="term" value="C:nucleus"/>
    <property type="evidence" value="ECO:0007669"/>
    <property type="project" value="TreeGrafter"/>
</dbReference>
<dbReference type="Proteomes" id="UP000005237">
    <property type="component" value="Unassembled WGS sequence"/>
</dbReference>
<dbReference type="GO" id="GO:0004722">
    <property type="term" value="F:protein serine/threonine phosphatase activity"/>
    <property type="evidence" value="ECO:0007669"/>
    <property type="project" value="TreeGrafter"/>
</dbReference>
<keyword evidence="3" id="KW-1185">Reference proteome</keyword>